<reference evidence="4 5" key="1">
    <citation type="submission" date="2023-05" db="EMBL/GenBank/DDBJ databases">
        <title>Draft genome of Paenibacillus sp. CCS26.</title>
        <authorList>
            <person name="Akita H."/>
            <person name="Shinto Y."/>
            <person name="Kimura Z."/>
        </authorList>
    </citation>
    <scope>NUCLEOTIDE SEQUENCE [LARGE SCALE GENOMIC DNA]</scope>
    <source>
        <strain evidence="4 5">CCS26</strain>
    </source>
</reference>
<comment type="caution">
    <text evidence="4">The sequence shown here is derived from an EMBL/GenBank/DDBJ whole genome shotgun (WGS) entry which is preliminary data.</text>
</comment>
<evidence type="ECO:0000256" key="1">
    <source>
        <dbReference type="SAM" id="MobiDB-lite"/>
    </source>
</evidence>
<keyword evidence="5" id="KW-1185">Reference proteome</keyword>
<feature type="compositionally biased region" description="Low complexity" evidence="1">
    <location>
        <begin position="190"/>
        <end position="202"/>
    </location>
</feature>
<protein>
    <recommendedName>
        <fullName evidence="3">Putative zinc-finger domain-containing protein</fullName>
    </recommendedName>
</protein>
<organism evidence="4 5">
    <name type="scientific">Paenibacillus glycanilyticus</name>
    <dbReference type="NCBI Taxonomy" id="126569"/>
    <lineage>
        <taxon>Bacteria</taxon>
        <taxon>Bacillati</taxon>
        <taxon>Bacillota</taxon>
        <taxon>Bacilli</taxon>
        <taxon>Bacillales</taxon>
        <taxon>Paenibacillaceae</taxon>
        <taxon>Paenibacillus</taxon>
    </lineage>
</organism>
<proteinExistence type="predicted"/>
<evidence type="ECO:0000313" key="4">
    <source>
        <dbReference type="EMBL" id="GMK45577.1"/>
    </source>
</evidence>
<keyword evidence="2" id="KW-0472">Membrane</keyword>
<evidence type="ECO:0000256" key="2">
    <source>
        <dbReference type="SAM" id="Phobius"/>
    </source>
</evidence>
<dbReference type="InterPro" id="IPR027383">
    <property type="entry name" value="Znf_put"/>
</dbReference>
<sequence>MTCQEVIEYMNRQLDGDLDEHEYEILMNHTRHCPDCAAMFERLKKLSDELGNLPHVMPKYSLVDAILPQLEEIVPFRQPEAAAVEIAPVAVPAPTQQTTRRAKERHQLRFRAITGIIAASVAAGLFLVSYNAGLFPSSSHSFDDDKVQTAAADTSASSAEVQRQFKEVQPYANNANDTGKAHVNTESIDPDQSASSADSAGNDDYHVTTEEDLGIAASESEAGGSKDNQGNSSGGSNEPASDNKGASTGEVPSVKGPSQGIGDGSEPNQGIAGFTPAPLEVASPDGSYIAKAVGYQIHVYKNGDDAGNAVYDSIRRNGKVATLAWSEDGKQITYEVQLESGGMERYTIDLAAKTESKAAH</sequence>
<name>A0ABQ6NMY6_9BACL</name>
<gene>
    <name evidence="4" type="ORF">PghCCS26_27050</name>
</gene>
<keyword evidence="2" id="KW-1133">Transmembrane helix</keyword>
<keyword evidence="2" id="KW-0812">Transmembrane</keyword>
<dbReference type="Proteomes" id="UP001285921">
    <property type="component" value="Unassembled WGS sequence"/>
</dbReference>
<accession>A0ABQ6NMY6</accession>
<feature type="domain" description="Putative zinc-finger" evidence="3">
    <location>
        <begin position="3"/>
        <end position="37"/>
    </location>
</feature>
<dbReference type="Pfam" id="PF13490">
    <property type="entry name" value="zf-HC2"/>
    <property type="match status" value="1"/>
</dbReference>
<feature type="region of interest" description="Disordered" evidence="1">
    <location>
        <begin position="217"/>
        <end position="278"/>
    </location>
</feature>
<feature type="compositionally biased region" description="Polar residues" evidence="1">
    <location>
        <begin position="226"/>
        <end position="246"/>
    </location>
</feature>
<evidence type="ECO:0000259" key="3">
    <source>
        <dbReference type="Pfam" id="PF13490"/>
    </source>
</evidence>
<feature type="transmembrane region" description="Helical" evidence="2">
    <location>
        <begin position="110"/>
        <end position="130"/>
    </location>
</feature>
<dbReference type="EMBL" id="BTCL01000008">
    <property type="protein sequence ID" value="GMK45577.1"/>
    <property type="molecule type" value="Genomic_DNA"/>
</dbReference>
<evidence type="ECO:0000313" key="5">
    <source>
        <dbReference type="Proteomes" id="UP001285921"/>
    </source>
</evidence>
<dbReference type="RefSeq" id="WP_317980253.1">
    <property type="nucleotide sequence ID" value="NZ_BTCL01000008.1"/>
</dbReference>
<feature type="region of interest" description="Disordered" evidence="1">
    <location>
        <begin position="173"/>
        <end position="205"/>
    </location>
</feature>